<accession>A0A232EUR7</accession>
<proteinExistence type="predicted"/>
<dbReference type="AlphaFoldDB" id="A0A232EUR7"/>
<evidence type="ECO:0000313" key="2">
    <source>
        <dbReference type="Proteomes" id="UP000215335"/>
    </source>
</evidence>
<reference evidence="1 2" key="1">
    <citation type="journal article" date="2017" name="Curr. Biol.">
        <title>The Evolution of Venom by Co-option of Single-Copy Genes.</title>
        <authorList>
            <person name="Martinson E.O."/>
            <person name="Mrinalini"/>
            <person name="Kelkar Y.D."/>
            <person name="Chang C.H."/>
            <person name="Werren J.H."/>
        </authorList>
    </citation>
    <scope>NUCLEOTIDE SEQUENCE [LARGE SCALE GENOMIC DNA]</scope>
    <source>
        <strain evidence="1 2">Alberta</strain>
        <tissue evidence="1">Whole body</tissue>
    </source>
</reference>
<evidence type="ECO:0000313" key="1">
    <source>
        <dbReference type="EMBL" id="OXU22067.1"/>
    </source>
</evidence>
<comment type="caution">
    <text evidence="1">The sequence shown here is derived from an EMBL/GenBank/DDBJ whole genome shotgun (WGS) entry which is preliminary data.</text>
</comment>
<dbReference type="EMBL" id="NNAY01002106">
    <property type="protein sequence ID" value="OXU22067.1"/>
    <property type="molecule type" value="Genomic_DNA"/>
</dbReference>
<dbReference type="STRING" id="543379.A0A232EUR7"/>
<dbReference type="OrthoDB" id="7700470at2759"/>
<dbReference type="Gene3D" id="1.25.40.10">
    <property type="entry name" value="Tetratricopeptide repeat domain"/>
    <property type="match status" value="1"/>
</dbReference>
<keyword evidence="2" id="KW-1185">Reference proteome</keyword>
<dbReference type="Proteomes" id="UP000215335">
    <property type="component" value="Unassembled WGS sequence"/>
</dbReference>
<protein>
    <submittedName>
        <fullName evidence="1">Uncharacterized protein</fullName>
    </submittedName>
</protein>
<organism evidence="1 2">
    <name type="scientific">Trichomalopsis sarcophagae</name>
    <dbReference type="NCBI Taxonomy" id="543379"/>
    <lineage>
        <taxon>Eukaryota</taxon>
        <taxon>Metazoa</taxon>
        <taxon>Ecdysozoa</taxon>
        <taxon>Arthropoda</taxon>
        <taxon>Hexapoda</taxon>
        <taxon>Insecta</taxon>
        <taxon>Pterygota</taxon>
        <taxon>Neoptera</taxon>
        <taxon>Endopterygota</taxon>
        <taxon>Hymenoptera</taxon>
        <taxon>Apocrita</taxon>
        <taxon>Proctotrupomorpha</taxon>
        <taxon>Chalcidoidea</taxon>
        <taxon>Pteromalidae</taxon>
        <taxon>Pteromalinae</taxon>
        <taxon>Trichomalopsis</taxon>
    </lineage>
</organism>
<dbReference type="SUPFAM" id="SSF48452">
    <property type="entry name" value="TPR-like"/>
    <property type="match status" value="1"/>
</dbReference>
<gene>
    <name evidence="1" type="ORF">TSAR_004300</name>
</gene>
<name>A0A232EUR7_9HYME</name>
<sequence length="303" mass="35897">MKIEKMDDIKSKETECQNKITEENQMYYKKKIKNVECPFTWESGEVMYKKIEYSPNDCEEFIPLMKFIRCIVNVYRVVHNDTDTKSIFDNAHEEISIEAVIFILKSTKCYTELKQLLATETKTLNSSKKKQTSTIKACKSIAWSNNRRYGTTEAIKFIRDAISDNPNCDLWHFILGKLLRRERRDVKFNFTPDSEETDCFEKTYNMIYINPVYGVFLAQVYREESNTCNARRMYERVLRDNPQSDAILLKIALGFTTLRDFQKAKFCLDNTSKNSSGKSMFLHYQGLYHFKQQQYWIRSFSVF</sequence>
<dbReference type="InterPro" id="IPR011990">
    <property type="entry name" value="TPR-like_helical_dom_sf"/>
</dbReference>